<organism evidence="14 15">
    <name type="scientific">Pontivivens marinum</name>
    <dbReference type="NCBI Taxonomy" id="1690039"/>
    <lineage>
        <taxon>Bacteria</taxon>
        <taxon>Pseudomonadati</taxon>
        <taxon>Pseudomonadota</taxon>
        <taxon>Alphaproteobacteria</taxon>
        <taxon>Rhodobacterales</taxon>
        <taxon>Paracoccaceae</taxon>
        <taxon>Pontivivens</taxon>
    </lineage>
</organism>
<comment type="similarity">
    <text evidence="2">Belongs to the monovalent cation:proton antiporter 2 (CPA2) transporter (TC 2.A.37) family.</text>
</comment>
<dbReference type="GO" id="GO:0005886">
    <property type="term" value="C:plasma membrane"/>
    <property type="evidence" value="ECO:0007669"/>
    <property type="project" value="InterPro"/>
</dbReference>
<dbReference type="Pfam" id="PF00999">
    <property type="entry name" value="Na_H_Exchanger"/>
    <property type="match status" value="1"/>
</dbReference>
<evidence type="ECO:0000256" key="9">
    <source>
        <dbReference type="ARBA" id="ARBA00022989"/>
    </source>
</evidence>
<keyword evidence="11 12" id="KW-0472">Membrane</keyword>
<dbReference type="InterPro" id="IPR006153">
    <property type="entry name" value="Cation/H_exchanger_TM"/>
</dbReference>
<evidence type="ECO:0000256" key="8">
    <source>
        <dbReference type="ARBA" id="ARBA00022958"/>
    </source>
</evidence>
<keyword evidence="4" id="KW-0050">Antiport</keyword>
<evidence type="ECO:0000256" key="6">
    <source>
        <dbReference type="ARBA" id="ARBA00022538"/>
    </source>
</evidence>
<dbReference type="PROSITE" id="PS51201">
    <property type="entry name" value="RCK_N"/>
    <property type="match status" value="1"/>
</dbReference>
<feature type="transmembrane region" description="Helical" evidence="12">
    <location>
        <begin position="242"/>
        <end position="260"/>
    </location>
</feature>
<dbReference type="InterPro" id="IPR006036">
    <property type="entry name" value="K_uptake_TrkA"/>
</dbReference>
<evidence type="ECO:0000256" key="1">
    <source>
        <dbReference type="ARBA" id="ARBA00004127"/>
    </source>
</evidence>
<feature type="transmembrane region" description="Helical" evidence="12">
    <location>
        <begin position="121"/>
        <end position="140"/>
    </location>
</feature>
<dbReference type="Gene3D" id="1.20.1530.20">
    <property type="match status" value="1"/>
</dbReference>
<feature type="transmembrane region" description="Helical" evidence="12">
    <location>
        <begin position="296"/>
        <end position="317"/>
    </location>
</feature>
<keyword evidence="7 12" id="KW-0812">Transmembrane</keyword>
<dbReference type="EMBL" id="OCTN01000003">
    <property type="protein sequence ID" value="SOH94244.1"/>
    <property type="molecule type" value="Genomic_DNA"/>
</dbReference>
<sequence>MATEAASDPLLMSAAIFLGSALLAVPLFKRLGLGSVLGYLAAGAVIGPYGLGLFRDVDGILHFAEFGVVLLLFIIGLELKPARLWRLRSDIFGLGTLQIVISGAAIAGFCILVGLPTSVAIVAGGALALSSTAFGVQILREKQDLTAPYGDRTFSILLAQDLAIVPLFTLVAFLGPATTMEGNMWTQGGIAIGAVVALYVAIRYLIHPFFRVIAATGSNELFLSAALFLVIGAALLMDVAGLSMALGAFIAGVLLAESEFRHQLETDIEPFRGLLLGLFFMGFGMTLDWSLIIANWWIVIGGAFGLFAAKGIILYALARLFKSPHDDALRISATIGQGGEFAFVMVSLATAAGIMSGTIPAILSAIVTLSMVVTPAALALADWRIARSEAEEDTDGMDGPEASEESRVIIAGFGRVGQIVARLLRMRGIEVTIIDNSPRRIRIAETFGTRIYFGDARRLDILESAGAADADMLFLCINDRSGAVETVEKLRERFPDLRIFANTYDRFSENLMRAAGAEFVIRETFESALVLARRGLNELGHAEVCDDLIDEFRRRDEERLQLETQYGMVKALEMLREKYALDEE</sequence>
<keyword evidence="5" id="KW-1003">Cell membrane</keyword>
<evidence type="ECO:0000256" key="11">
    <source>
        <dbReference type="ARBA" id="ARBA00023136"/>
    </source>
</evidence>
<dbReference type="GO" id="GO:0015297">
    <property type="term" value="F:antiporter activity"/>
    <property type="evidence" value="ECO:0007669"/>
    <property type="project" value="UniProtKB-KW"/>
</dbReference>
<dbReference type="AlphaFoldDB" id="A0A2C9CSC0"/>
<feature type="transmembrane region" description="Helical" evidence="12">
    <location>
        <begin position="218"/>
        <end position="236"/>
    </location>
</feature>
<keyword evidence="10" id="KW-0406">Ion transport</keyword>
<protein>
    <submittedName>
        <fullName evidence="14">Monovalent cation:H+ antiporter-2, CPA2 family/glutathione-regulated potassium-efflux system protein KefB</fullName>
    </submittedName>
</protein>
<dbReference type="FunFam" id="3.40.50.720:FF:000036">
    <property type="entry name" value="Glutathione-regulated potassium-efflux system protein KefB"/>
    <property type="match status" value="1"/>
</dbReference>
<proteinExistence type="inferred from homology"/>
<keyword evidence="3" id="KW-0813">Transport</keyword>
<evidence type="ECO:0000313" key="14">
    <source>
        <dbReference type="EMBL" id="SOH94244.1"/>
    </source>
</evidence>
<dbReference type="Proteomes" id="UP000220034">
    <property type="component" value="Unassembled WGS sequence"/>
</dbReference>
<evidence type="ECO:0000256" key="12">
    <source>
        <dbReference type="SAM" id="Phobius"/>
    </source>
</evidence>
<feature type="transmembrane region" description="Helical" evidence="12">
    <location>
        <begin position="60"/>
        <end position="79"/>
    </location>
</feature>
<dbReference type="GO" id="GO:1902600">
    <property type="term" value="P:proton transmembrane transport"/>
    <property type="evidence" value="ECO:0007669"/>
    <property type="project" value="InterPro"/>
</dbReference>
<keyword evidence="6" id="KW-0633">Potassium transport</keyword>
<feature type="transmembrane region" description="Helical" evidence="12">
    <location>
        <begin position="338"/>
        <end position="355"/>
    </location>
</feature>
<accession>A0A2C9CSC0</accession>
<dbReference type="PRINTS" id="PR00335">
    <property type="entry name" value="KUPTAKETRKA"/>
</dbReference>
<evidence type="ECO:0000256" key="4">
    <source>
        <dbReference type="ARBA" id="ARBA00022449"/>
    </source>
</evidence>
<name>A0A2C9CSC0_9RHOB</name>
<keyword evidence="15" id="KW-1185">Reference proteome</keyword>
<evidence type="ECO:0000256" key="7">
    <source>
        <dbReference type="ARBA" id="ARBA00022692"/>
    </source>
</evidence>
<keyword evidence="9 12" id="KW-1133">Transmembrane helix</keyword>
<feature type="transmembrane region" description="Helical" evidence="12">
    <location>
        <begin position="91"/>
        <end position="115"/>
    </location>
</feature>
<comment type="subcellular location">
    <subcellularLocation>
        <location evidence="1">Endomembrane system</location>
        <topology evidence="1">Multi-pass membrane protein</topology>
    </subcellularLocation>
</comment>
<dbReference type="RefSeq" id="WP_097929788.1">
    <property type="nucleotide sequence ID" value="NZ_OCTN01000003.1"/>
</dbReference>
<feature type="transmembrane region" description="Helical" evidence="12">
    <location>
        <begin position="36"/>
        <end position="54"/>
    </location>
</feature>
<feature type="transmembrane region" description="Helical" evidence="12">
    <location>
        <begin position="12"/>
        <end position="29"/>
    </location>
</feature>
<feature type="transmembrane region" description="Helical" evidence="12">
    <location>
        <begin position="185"/>
        <end position="206"/>
    </location>
</feature>
<evidence type="ECO:0000259" key="13">
    <source>
        <dbReference type="PROSITE" id="PS51201"/>
    </source>
</evidence>
<dbReference type="Gene3D" id="3.40.50.720">
    <property type="entry name" value="NAD(P)-binding Rossmann-like Domain"/>
    <property type="match status" value="1"/>
</dbReference>
<dbReference type="SUPFAM" id="SSF51735">
    <property type="entry name" value="NAD(P)-binding Rossmann-fold domains"/>
    <property type="match status" value="1"/>
</dbReference>
<feature type="transmembrane region" description="Helical" evidence="12">
    <location>
        <begin position="272"/>
        <end position="290"/>
    </location>
</feature>
<evidence type="ECO:0000256" key="10">
    <source>
        <dbReference type="ARBA" id="ARBA00023065"/>
    </source>
</evidence>
<gene>
    <name evidence="14" type="ORF">SAMN06273572_103275</name>
</gene>
<feature type="transmembrane region" description="Helical" evidence="12">
    <location>
        <begin position="152"/>
        <end position="173"/>
    </location>
</feature>
<dbReference type="Pfam" id="PF02254">
    <property type="entry name" value="TrkA_N"/>
    <property type="match status" value="1"/>
</dbReference>
<reference evidence="15" key="1">
    <citation type="submission" date="2017-09" db="EMBL/GenBank/DDBJ databases">
        <authorList>
            <person name="Varghese N."/>
            <person name="Submissions S."/>
        </authorList>
    </citation>
    <scope>NUCLEOTIDE SEQUENCE [LARGE SCALE GENOMIC DNA]</scope>
    <source>
        <strain evidence="15">C7</strain>
    </source>
</reference>
<dbReference type="InterPro" id="IPR036291">
    <property type="entry name" value="NAD(P)-bd_dom_sf"/>
</dbReference>
<dbReference type="PANTHER" id="PTHR46157">
    <property type="entry name" value="K(+) EFFLUX ANTIPORTER 3, CHLOROPLASTIC"/>
    <property type="match status" value="1"/>
</dbReference>
<dbReference type="NCBIfam" id="TIGR00932">
    <property type="entry name" value="2a37"/>
    <property type="match status" value="1"/>
</dbReference>
<evidence type="ECO:0000256" key="2">
    <source>
        <dbReference type="ARBA" id="ARBA00005551"/>
    </source>
</evidence>
<feature type="domain" description="RCK N-terminal" evidence="13">
    <location>
        <begin position="405"/>
        <end position="521"/>
    </location>
</feature>
<evidence type="ECO:0000256" key="5">
    <source>
        <dbReference type="ARBA" id="ARBA00022475"/>
    </source>
</evidence>
<keyword evidence="8" id="KW-0630">Potassium</keyword>
<dbReference type="GO" id="GO:0015079">
    <property type="term" value="F:potassium ion transmembrane transporter activity"/>
    <property type="evidence" value="ECO:0007669"/>
    <property type="project" value="InterPro"/>
</dbReference>
<dbReference type="OrthoDB" id="9781411at2"/>
<dbReference type="InterPro" id="IPR003148">
    <property type="entry name" value="RCK_N"/>
</dbReference>
<dbReference type="InterPro" id="IPR038770">
    <property type="entry name" value="Na+/solute_symporter_sf"/>
</dbReference>
<evidence type="ECO:0000256" key="3">
    <source>
        <dbReference type="ARBA" id="ARBA00022448"/>
    </source>
</evidence>
<evidence type="ECO:0000313" key="15">
    <source>
        <dbReference type="Proteomes" id="UP000220034"/>
    </source>
</evidence>
<dbReference type="InterPro" id="IPR004771">
    <property type="entry name" value="K/H_exchanger"/>
</dbReference>
<dbReference type="GO" id="GO:0012505">
    <property type="term" value="C:endomembrane system"/>
    <property type="evidence" value="ECO:0007669"/>
    <property type="project" value="UniProtKB-SubCell"/>
</dbReference>
<dbReference type="PANTHER" id="PTHR46157:SF8">
    <property type="entry name" value="GLUTATHIONE-REGULATED POTASSIUM-EFFLUX SYSTEM PROTEIN"/>
    <property type="match status" value="1"/>
</dbReference>